<gene>
    <name evidence="1" type="ORF">DSO57_1027051</name>
</gene>
<dbReference type="EMBL" id="QTSX02000162">
    <property type="protein sequence ID" value="KAJ9088042.1"/>
    <property type="molecule type" value="Genomic_DNA"/>
</dbReference>
<organism evidence="1 2">
    <name type="scientific">Entomophthora muscae</name>
    <dbReference type="NCBI Taxonomy" id="34485"/>
    <lineage>
        <taxon>Eukaryota</taxon>
        <taxon>Fungi</taxon>
        <taxon>Fungi incertae sedis</taxon>
        <taxon>Zoopagomycota</taxon>
        <taxon>Entomophthoromycotina</taxon>
        <taxon>Entomophthoromycetes</taxon>
        <taxon>Entomophthorales</taxon>
        <taxon>Entomophthoraceae</taxon>
        <taxon>Entomophthora</taxon>
    </lineage>
</organism>
<name>A0ACC2UM69_9FUNG</name>
<keyword evidence="2" id="KW-1185">Reference proteome</keyword>
<evidence type="ECO:0000313" key="1">
    <source>
        <dbReference type="EMBL" id="KAJ9088042.1"/>
    </source>
</evidence>
<accession>A0ACC2UM69</accession>
<dbReference type="Proteomes" id="UP001165960">
    <property type="component" value="Unassembled WGS sequence"/>
</dbReference>
<comment type="caution">
    <text evidence="1">The sequence shown here is derived from an EMBL/GenBank/DDBJ whole genome shotgun (WGS) entry which is preliminary data.</text>
</comment>
<evidence type="ECO:0000313" key="2">
    <source>
        <dbReference type="Proteomes" id="UP001165960"/>
    </source>
</evidence>
<protein>
    <submittedName>
        <fullName evidence="1">Uncharacterized protein</fullName>
    </submittedName>
</protein>
<reference evidence="1" key="1">
    <citation type="submission" date="2022-04" db="EMBL/GenBank/DDBJ databases">
        <title>Genome of the entomopathogenic fungus Entomophthora muscae.</title>
        <authorList>
            <person name="Elya C."/>
            <person name="Lovett B.R."/>
            <person name="Lee E."/>
            <person name="Macias A.M."/>
            <person name="Hajek A.E."/>
            <person name="De Bivort B.L."/>
            <person name="Kasson M.T."/>
            <person name="De Fine Licht H.H."/>
            <person name="Stajich J.E."/>
        </authorList>
    </citation>
    <scope>NUCLEOTIDE SEQUENCE</scope>
    <source>
        <strain evidence="1">Berkeley</strain>
    </source>
</reference>
<sequence length="182" mass="20342">MCGTDKAMKNSAIFNCLYAKTQTFYMPRLPERGWTFANVSRVLMEEFGSKVALNNRKIDFVEGGIKKGETMQEFSDRFYLESQTLISLKAASFIDTKSALLNAVQANKNLSLALKSWIYGAHNVSELICHLLTFKENFEIPIPTTTRAPHENRYRPTIAKAEKSKPAAGTSAPATVVSLTPW</sequence>
<proteinExistence type="predicted"/>